<feature type="region of interest" description="Disordered" evidence="1">
    <location>
        <begin position="1"/>
        <end position="49"/>
    </location>
</feature>
<comment type="caution">
    <text evidence="2">The sequence shown here is derived from an EMBL/GenBank/DDBJ whole genome shotgun (WGS) entry which is preliminary data.</text>
</comment>
<dbReference type="EMBL" id="VSWD01000011">
    <property type="protein sequence ID" value="KAK3088461.1"/>
    <property type="molecule type" value="Genomic_DNA"/>
</dbReference>
<evidence type="ECO:0000256" key="1">
    <source>
        <dbReference type="SAM" id="MobiDB-lite"/>
    </source>
</evidence>
<evidence type="ECO:0000313" key="3">
    <source>
        <dbReference type="Proteomes" id="UP001186944"/>
    </source>
</evidence>
<reference evidence="2" key="1">
    <citation type="submission" date="2019-08" db="EMBL/GenBank/DDBJ databases">
        <title>The improved chromosome-level genome for the pearl oyster Pinctada fucata martensii using PacBio sequencing and Hi-C.</title>
        <authorList>
            <person name="Zheng Z."/>
        </authorList>
    </citation>
    <scope>NUCLEOTIDE SEQUENCE</scope>
    <source>
        <strain evidence="2">ZZ-2019</strain>
        <tissue evidence="2">Adductor muscle</tissue>
    </source>
</reference>
<evidence type="ECO:0000313" key="2">
    <source>
        <dbReference type="EMBL" id="KAK3088461.1"/>
    </source>
</evidence>
<protein>
    <submittedName>
        <fullName evidence="2">Uncharacterized protein</fullName>
    </submittedName>
</protein>
<dbReference type="Proteomes" id="UP001186944">
    <property type="component" value="Unassembled WGS sequence"/>
</dbReference>
<name>A0AA88XWC4_PINIB</name>
<dbReference type="AlphaFoldDB" id="A0AA88XWC4"/>
<sequence>MAETELQTMDPRGSIIASEKPAQINVQAGSTPSVDNHHESQNGEEEQTAVQTFDQNVEEQQKQQKQSEAVLKNENFLGGTDNPVFAVNEETSLMERIIPPVTYIDFLPQFLLASESKQEAPTYARFGTLVEQANQWLQGNQEYTVWKCETVIFKLKTDESLNIDETLYSESAFGINKYIMGLRLWLIPRPSEAIPVCQIGVATWLPGQRTVIAADNSPHANPVSYHMKTRDFINAINKSIMKKPLPGTIMNCETVVFRVSCDRTDGVSIDSEQTCWAELGRNSTAFVHGLRVFYVRGKAEYTQIGYHDQEPSMETRAMQTVVKFGPFKDTVKKMGTWLKSQKDIRVVNLQSINVQLHAENLVMTIDSSSMGYKENPSLDARYAKVLRTYYVTTTKSDNLPYQSVQLSTRLFIPVRIMDKEFESFSKTMQRVIKWFEHTKLPPFGVETVQYLASIMSYGSVVQENKSDVVINRSNGRHFLTTVRFYFPSEFTEPPPEISPEVTDADATAWGCNIS</sequence>
<keyword evidence="3" id="KW-1185">Reference proteome</keyword>
<gene>
    <name evidence="2" type="ORF">FSP39_019462</name>
</gene>
<proteinExistence type="predicted"/>
<organism evidence="2 3">
    <name type="scientific">Pinctada imbricata</name>
    <name type="common">Atlantic pearl-oyster</name>
    <name type="synonym">Pinctada martensii</name>
    <dbReference type="NCBI Taxonomy" id="66713"/>
    <lineage>
        <taxon>Eukaryota</taxon>
        <taxon>Metazoa</taxon>
        <taxon>Spiralia</taxon>
        <taxon>Lophotrochozoa</taxon>
        <taxon>Mollusca</taxon>
        <taxon>Bivalvia</taxon>
        <taxon>Autobranchia</taxon>
        <taxon>Pteriomorphia</taxon>
        <taxon>Pterioida</taxon>
        <taxon>Pterioidea</taxon>
        <taxon>Pteriidae</taxon>
        <taxon>Pinctada</taxon>
    </lineage>
</organism>
<accession>A0AA88XWC4</accession>
<feature type="compositionally biased region" description="Polar residues" evidence="1">
    <location>
        <begin position="24"/>
        <end position="34"/>
    </location>
</feature>